<keyword evidence="3" id="KW-1185">Reference proteome</keyword>
<protein>
    <submittedName>
        <fullName evidence="2">Uncharacterized protein</fullName>
    </submittedName>
</protein>
<evidence type="ECO:0000256" key="1">
    <source>
        <dbReference type="SAM" id="SignalP"/>
    </source>
</evidence>
<sequence>MGLQVWALLLLLLLLLSPGFSETLNFSYYEIIVPKKLEPRDGIDNKVVLLF</sequence>
<feature type="chain" id="PRO_5004079726" evidence="1">
    <location>
        <begin position="22"/>
        <end position="51"/>
    </location>
</feature>
<keyword evidence="1" id="KW-0732">Signal</keyword>
<name>M7AY54_CHEMY</name>
<evidence type="ECO:0000313" key="2">
    <source>
        <dbReference type="EMBL" id="EMP28015.1"/>
    </source>
</evidence>
<dbReference type="AlphaFoldDB" id="M7AY54"/>
<reference evidence="3" key="1">
    <citation type="journal article" date="2013" name="Nat. Genet.">
        <title>The draft genomes of soft-shell turtle and green sea turtle yield insights into the development and evolution of the turtle-specific body plan.</title>
        <authorList>
            <person name="Wang Z."/>
            <person name="Pascual-Anaya J."/>
            <person name="Zadissa A."/>
            <person name="Li W."/>
            <person name="Niimura Y."/>
            <person name="Huang Z."/>
            <person name="Li C."/>
            <person name="White S."/>
            <person name="Xiong Z."/>
            <person name="Fang D."/>
            <person name="Wang B."/>
            <person name="Ming Y."/>
            <person name="Chen Y."/>
            <person name="Zheng Y."/>
            <person name="Kuraku S."/>
            <person name="Pignatelli M."/>
            <person name="Herrero J."/>
            <person name="Beal K."/>
            <person name="Nozawa M."/>
            <person name="Li Q."/>
            <person name="Wang J."/>
            <person name="Zhang H."/>
            <person name="Yu L."/>
            <person name="Shigenobu S."/>
            <person name="Wang J."/>
            <person name="Liu J."/>
            <person name="Flicek P."/>
            <person name="Searle S."/>
            <person name="Wang J."/>
            <person name="Kuratani S."/>
            <person name="Yin Y."/>
            <person name="Aken B."/>
            <person name="Zhang G."/>
            <person name="Irie N."/>
        </authorList>
    </citation>
    <scope>NUCLEOTIDE SEQUENCE [LARGE SCALE GENOMIC DNA]</scope>
</reference>
<dbReference type="EMBL" id="KB565564">
    <property type="protein sequence ID" value="EMP28015.1"/>
    <property type="molecule type" value="Genomic_DNA"/>
</dbReference>
<proteinExistence type="predicted"/>
<evidence type="ECO:0000313" key="3">
    <source>
        <dbReference type="Proteomes" id="UP000031443"/>
    </source>
</evidence>
<organism evidence="2 3">
    <name type="scientific">Chelonia mydas</name>
    <name type="common">Green sea-turtle</name>
    <name type="synonym">Chelonia agassizi</name>
    <dbReference type="NCBI Taxonomy" id="8469"/>
    <lineage>
        <taxon>Eukaryota</taxon>
        <taxon>Metazoa</taxon>
        <taxon>Chordata</taxon>
        <taxon>Craniata</taxon>
        <taxon>Vertebrata</taxon>
        <taxon>Euteleostomi</taxon>
        <taxon>Archelosauria</taxon>
        <taxon>Testudinata</taxon>
        <taxon>Testudines</taxon>
        <taxon>Cryptodira</taxon>
        <taxon>Durocryptodira</taxon>
        <taxon>Americhelydia</taxon>
        <taxon>Chelonioidea</taxon>
        <taxon>Cheloniidae</taxon>
        <taxon>Chelonia</taxon>
    </lineage>
</organism>
<dbReference type="Proteomes" id="UP000031443">
    <property type="component" value="Unassembled WGS sequence"/>
</dbReference>
<gene>
    <name evidence="2" type="ORF">UY3_14891</name>
</gene>
<accession>M7AY54</accession>
<feature type="signal peptide" evidence="1">
    <location>
        <begin position="1"/>
        <end position="21"/>
    </location>
</feature>